<sequence>MSSPTATRDRVESESDSSERVADTDTPNSLDFFQLLSAIVEEFERRRRQWQPRWTACKLKKAFLLRHHPIWVTYPPNQLPRHIQPLTQLRKIAQGGFGAVYAHPDQNTILKRELNPSIDSDAVQREHHMHHGVFEAMMKWNNISSFFVNVQVPRDGAFISAPSSDWDDGLQLLFPDKKMQCRADMIQAERIPAVPAGVLEDIIRIYCHDPETWPSIAASTEAKDCLVRIYLGGESIHSRAFNIGNFSLHIDQLEALDVNTLKIAGHFGRALAVIHSQADLDGRGIEFVLGGARDEPDGSQIWVLDFDQCRPLHAPRGAGDASRQPMVDSTGSVRAPSASEIQRTDSCIDAFFENDPYFPRPGSKRPALWNTFARNYDYMTREIAIRSWASAENRVCYNFVRYKPSTAAEFELLTMLPKPEDDQIRTYRPVTRAASLFLLGVEERYWNGTKSCKKAVESRLGPECLVHDT</sequence>
<evidence type="ECO:0000259" key="2">
    <source>
        <dbReference type="Pfam" id="PF12417"/>
    </source>
</evidence>
<gene>
    <name evidence="3" type="ORF">PV08_06859</name>
</gene>
<dbReference type="Pfam" id="PF12417">
    <property type="entry name" value="DUF3669"/>
    <property type="match status" value="1"/>
</dbReference>
<proteinExistence type="predicted"/>
<evidence type="ECO:0000313" key="4">
    <source>
        <dbReference type="Proteomes" id="UP000053328"/>
    </source>
</evidence>
<dbReference type="Proteomes" id="UP000053328">
    <property type="component" value="Unassembled WGS sequence"/>
</dbReference>
<dbReference type="PANTHER" id="PTHR40780">
    <property type="entry name" value="DUF3669 DOMAIN-CONTAINING PROTEIN"/>
    <property type="match status" value="1"/>
</dbReference>
<evidence type="ECO:0000313" key="3">
    <source>
        <dbReference type="EMBL" id="KIW14078.1"/>
    </source>
</evidence>
<feature type="region of interest" description="Disordered" evidence="1">
    <location>
        <begin position="1"/>
        <end position="25"/>
    </location>
</feature>
<evidence type="ECO:0000256" key="1">
    <source>
        <dbReference type="SAM" id="MobiDB-lite"/>
    </source>
</evidence>
<feature type="domain" description="DUF3669" evidence="2">
    <location>
        <begin position="301"/>
        <end position="384"/>
    </location>
</feature>
<reference evidence="3 4" key="1">
    <citation type="submission" date="2015-01" db="EMBL/GenBank/DDBJ databases">
        <title>The Genome Sequence of Exophiala spinifera CBS89968.</title>
        <authorList>
            <consortium name="The Broad Institute Genomics Platform"/>
            <person name="Cuomo C."/>
            <person name="de Hoog S."/>
            <person name="Gorbushina A."/>
            <person name="Stielow B."/>
            <person name="Teixiera M."/>
            <person name="Abouelleil A."/>
            <person name="Chapman S.B."/>
            <person name="Priest M."/>
            <person name="Young S.K."/>
            <person name="Wortman J."/>
            <person name="Nusbaum C."/>
            <person name="Birren B."/>
        </authorList>
    </citation>
    <scope>NUCLEOTIDE SEQUENCE [LARGE SCALE GENOMIC DNA]</scope>
    <source>
        <strain evidence="3 4">CBS 89968</strain>
    </source>
</reference>
<organism evidence="3 4">
    <name type="scientific">Exophiala spinifera</name>
    <dbReference type="NCBI Taxonomy" id="91928"/>
    <lineage>
        <taxon>Eukaryota</taxon>
        <taxon>Fungi</taxon>
        <taxon>Dikarya</taxon>
        <taxon>Ascomycota</taxon>
        <taxon>Pezizomycotina</taxon>
        <taxon>Eurotiomycetes</taxon>
        <taxon>Chaetothyriomycetidae</taxon>
        <taxon>Chaetothyriales</taxon>
        <taxon>Herpotrichiellaceae</taxon>
        <taxon>Exophiala</taxon>
    </lineage>
</organism>
<dbReference type="EMBL" id="KN847496">
    <property type="protein sequence ID" value="KIW14078.1"/>
    <property type="molecule type" value="Genomic_DNA"/>
</dbReference>
<feature type="compositionally biased region" description="Basic and acidic residues" evidence="1">
    <location>
        <begin position="7"/>
        <end position="23"/>
    </location>
</feature>
<dbReference type="InterPro" id="IPR022137">
    <property type="entry name" value="Znf_prot_DUF3669"/>
</dbReference>
<accession>A0A0D2B5B1</accession>
<dbReference type="PANTHER" id="PTHR40780:SF2">
    <property type="entry name" value="DUF3669 DOMAIN-CONTAINING PROTEIN"/>
    <property type="match status" value="1"/>
</dbReference>
<dbReference type="GeneID" id="27333942"/>
<dbReference type="RefSeq" id="XP_016234294.1">
    <property type="nucleotide sequence ID" value="XM_016381192.1"/>
</dbReference>
<dbReference type="AlphaFoldDB" id="A0A0D2B5B1"/>
<dbReference type="OrthoDB" id="2993351at2759"/>
<dbReference type="VEuPathDB" id="FungiDB:PV08_06859"/>
<dbReference type="HOGENOM" id="CLU_582697_0_0_1"/>
<protein>
    <recommendedName>
        <fullName evidence="2">DUF3669 domain-containing protein</fullName>
    </recommendedName>
</protein>
<keyword evidence="4" id="KW-1185">Reference proteome</keyword>
<name>A0A0D2B5B1_9EURO</name>
<feature type="region of interest" description="Disordered" evidence="1">
    <location>
        <begin position="315"/>
        <end position="341"/>
    </location>
</feature>